<dbReference type="EMBL" id="BAABIP010000009">
    <property type="protein sequence ID" value="GAA4764664.1"/>
    <property type="molecule type" value="Genomic_DNA"/>
</dbReference>
<evidence type="ECO:0000313" key="1">
    <source>
        <dbReference type="EMBL" id="GAA4764664.1"/>
    </source>
</evidence>
<protein>
    <submittedName>
        <fullName evidence="1">Uncharacterized protein</fullName>
    </submittedName>
</protein>
<proteinExistence type="predicted"/>
<comment type="caution">
    <text evidence="1">The sequence shown here is derived from an EMBL/GenBank/DDBJ whole genome shotgun (WGS) entry which is preliminary data.</text>
</comment>
<sequence length="189" mass="22759">MNRRERRNRIFRPQQQGEVVVDSEAWHENCSSNNVRHHTNFVETLQVEFWYDKHYWDRLHKGDGDGEREGIEFEFVEPLVIKSYKYLMYYALKHRDLLFVNHPPPKDRRRNLRVVLRQKFDDKETLNVVVEYHFISLNKLEVTIVTAMSKEGFNLGDNQYAIEFIDDDSTLYRLVNSKVVEVDSYRAEE</sequence>
<reference evidence="2" key="1">
    <citation type="journal article" date="2019" name="Int. J. Syst. Evol. Microbiol.">
        <title>The Global Catalogue of Microorganisms (GCM) 10K type strain sequencing project: providing services to taxonomists for standard genome sequencing and annotation.</title>
        <authorList>
            <consortium name="The Broad Institute Genomics Platform"/>
            <consortium name="The Broad Institute Genome Sequencing Center for Infectious Disease"/>
            <person name="Wu L."/>
            <person name="Ma J."/>
        </authorList>
    </citation>
    <scope>NUCLEOTIDE SEQUENCE [LARGE SCALE GENOMIC DNA]</scope>
    <source>
        <strain evidence="2">JCM 18198</strain>
    </source>
</reference>
<gene>
    <name evidence="1" type="ORF">GCM10023230_12740</name>
</gene>
<organism evidence="1 2">
    <name type="scientific">Flavobacterium hankyongi</name>
    <dbReference type="NCBI Taxonomy" id="1176532"/>
    <lineage>
        <taxon>Bacteria</taxon>
        <taxon>Pseudomonadati</taxon>
        <taxon>Bacteroidota</taxon>
        <taxon>Flavobacteriia</taxon>
        <taxon>Flavobacteriales</taxon>
        <taxon>Flavobacteriaceae</taxon>
        <taxon>Flavobacterium</taxon>
    </lineage>
</organism>
<dbReference type="Proteomes" id="UP001500141">
    <property type="component" value="Unassembled WGS sequence"/>
</dbReference>
<dbReference type="RefSeq" id="WP_264541938.1">
    <property type="nucleotide sequence ID" value="NZ_BAABIP010000009.1"/>
</dbReference>
<keyword evidence="2" id="KW-1185">Reference proteome</keyword>
<name>A0ABP8ZS66_9FLAO</name>
<evidence type="ECO:0000313" key="2">
    <source>
        <dbReference type="Proteomes" id="UP001500141"/>
    </source>
</evidence>
<accession>A0ABP8ZS66</accession>